<dbReference type="EMBL" id="JAGDFL010000826">
    <property type="protein sequence ID" value="KAG7380983.1"/>
    <property type="molecule type" value="Genomic_DNA"/>
</dbReference>
<evidence type="ECO:0000313" key="3">
    <source>
        <dbReference type="Proteomes" id="UP000693981"/>
    </source>
</evidence>
<feature type="compositionally biased region" description="Low complexity" evidence="1">
    <location>
        <begin position="629"/>
        <end position="642"/>
    </location>
</feature>
<proteinExistence type="predicted"/>
<comment type="caution">
    <text evidence="2">The sequence shown here is derived from an EMBL/GenBank/DDBJ whole genome shotgun (WGS) entry which is preliminary data.</text>
</comment>
<feature type="compositionally biased region" description="Low complexity" evidence="1">
    <location>
        <begin position="279"/>
        <end position="290"/>
    </location>
</feature>
<dbReference type="OrthoDB" id="167202at2759"/>
<organism evidence="2 3">
    <name type="scientific">Phytophthora boehmeriae</name>
    <dbReference type="NCBI Taxonomy" id="109152"/>
    <lineage>
        <taxon>Eukaryota</taxon>
        <taxon>Sar</taxon>
        <taxon>Stramenopiles</taxon>
        <taxon>Oomycota</taxon>
        <taxon>Peronosporomycetes</taxon>
        <taxon>Peronosporales</taxon>
        <taxon>Peronosporaceae</taxon>
        <taxon>Phytophthora</taxon>
    </lineage>
</organism>
<dbReference type="AlphaFoldDB" id="A0A8T1VLQ1"/>
<gene>
    <name evidence="2" type="ORF">PHYBOEH_011230</name>
</gene>
<protein>
    <submittedName>
        <fullName evidence="2">Uncharacterized protein</fullName>
    </submittedName>
</protein>
<evidence type="ECO:0000256" key="1">
    <source>
        <dbReference type="SAM" id="MobiDB-lite"/>
    </source>
</evidence>
<name>A0A8T1VLQ1_9STRA</name>
<dbReference type="Proteomes" id="UP000693981">
    <property type="component" value="Unassembled WGS sequence"/>
</dbReference>
<sequence>MVAPSRPRGDRVERPADLRTAYHAEHGKPARYVPTDKFFAAFADAISSQAPAQDLRMLALQEVQRARVSAPDKIKLFIPTPRIAGAYGIEDILHAINREEQSATWNAALNALCDFVCVRGHGIRFTCTNRDIAIKLGGTAVSCMGQKLIVKPYSVYERLYFVDLTRVPSELDDDAIYDYFVNLGLQPVIAPTHQAGTLMSRDRTVWFPHYDVPDALFVGGQPLREIHFDGFENPVYVQHKKRVLNKVVPPSIAAKRIASAQRQQPATENTAITSKERATPAANPSVASSPPHLPDGDLILERPDATAPVQDWVKICRRAMCSSSSRPVADQEVDATTTSTPEDGRLVFGFSVEPTGFELAFGNHDDDEDTAGDADCIARAESATIACKPVPLAANVGALVSARSILHTKTNSIKRSEYRRRAKKAVKKLLSPGHPEDRVAAITAQPSAYAAVVHANSPDMAAVFDDHAVLRLYSGKPSATHGTSMDMMERICVDYKETSPSPGTILEDQIMDDQSREVALACARMDLFFLTHAPAIYTDPVKVKAICGDTPVTCLQYSSFLLWSDQTLATLCASELGAAYKEFMTESMKDAMQLVVDHQPEDGADSDAEDASMTSTDEVTAASLHDASAETSTDTETASSASQDVNRRA</sequence>
<feature type="compositionally biased region" description="Polar residues" evidence="1">
    <location>
        <begin position="260"/>
        <end position="273"/>
    </location>
</feature>
<feature type="region of interest" description="Disordered" evidence="1">
    <location>
        <begin position="256"/>
        <end position="292"/>
    </location>
</feature>
<reference evidence="2" key="1">
    <citation type="submission" date="2021-02" db="EMBL/GenBank/DDBJ databases">
        <authorList>
            <person name="Palmer J.M."/>
        </authorList>
    </citation>
    <scope>NUCLEOTIDE SEQUENCE</scope>
    <source>
        <strain evidence="2">SCRP23</strain>
    </source>
</reference>
<keyword evidence="3" id="KW-1185">Reference proteome</keyword>
<accession>A0A8T1VLQ1</accession>
<evidence type="ECO:0000313" key="2">
    <source>
        <dbReference type="EMBL" id="KAG7380983.1"/>
    </source>
</evidence>
<feature type="region of interest" description="Disordered" evidence="1">
    <location>
        <begin position="600"/>
        <end position="649"/>
    </location>
</feature>